<dbReference type="Proteomes" id="UP000269591">
    <property type="component" value="Unassembled WGS sequence"/>
</dbReference>
<keyword evidence="2" id="KW-0812">Transmembrane</keyword>
<accession>A0A3N0AT82</accession>
<proteinExistence type="predicted"/>
<feature type="transmembrane region" description="Helical" evidence="2">
    <location>
        <begin position="149"/>
        <end position="171"/>
    </location>
</feature>
<feature type="transmembrane region" description="Helical" evidence="2">
    <location>
        <begin position="401"/>
        <end position="423"/>
    </location>
</feature>
<keyword evidence="4" id="KW-1185">Reference proteome</keyword>
<feature type="transmembrane region" description="Helical" evidence="2">
    <location>
        <begin position="100"/>
        <end position="118"/>
    </location>
</feature>
<feature type="transmembrane region" description="Helical" evidence="2">
    <location>
        <begin position="68"/>
        <end position="88"/>
    </location>
</feature>
<dbReference type="AlphaFoldDB" id="A0A3N0AT82"/>
<evidence type="ECO:0000256" key="1">
    <source>
        <dbReference type="SAM" id="MobiDB-lite"/>
    </source>
</evidence>
<gene>
    <name evidence="3" type="ORF">DMP06_10035</name>
</gene>
<comment type="caution">
    <text evidence="3">The sequence shown here is derived from an EMBL/GenBank/DDBJ whole genome shotgun (WGS) entry which is preliminary data.</text>
</comment>
<evidence type="ECO:0000256" key="2">
    <source>
        <dbReference type="SAM" id="Phobius"/>
    </source>
</evidence>
<dbReference type="EMBL" id="QIBX01000022">
    <property type="protein sequence ID" value="RNL37810.1"/>
    <property type="molecule type" value="Genomic_DNA"/>
</dbReference>
<dbReference type="InterPro" id="IPR038728">
    <property type="entry name" value="YkvI-like"/>
</dbReference>
<feature type="transmembrane region" description="Helical" evidence="2">
    <location>
        <begin position="177"/>
        <end position="198"/>
    </location>
</feature>
<dbReference type="PANTHER" id="PTHR37814">
    <property type="entry name" value="CONSERVED MEMBRANE PROTEIN"/>
    <property type="match status" value="1"/>
</dbReference>
<feature type="transmembrane region" description="Helical" evidence="2">
    <location>
        <begin position="292"/>
        <end position="314"/>
    </location>
</feature>
<dbReference type="Gene3D" id="1.20.1730.10">
    <property type="entry name" value="Sodium/glucose cotransporter"/>
    <property type="match status" value="1"/>
</dbReference>
<feature type="transmembrane region" description="Helical" evidence="2">
    <location>
        <begin position="334"/>
        <end position="355"/>
    </location>
</feature>
<feature type="region of interest" description="Disordered" evidence="1">
    <location>
        <begin position="16"/>
        <end position="39"/>
    </location>
</feature>
<reference evidence="4" key="1">
    <citation type="submission" date="2018-05" db="EMBL/GenBank/DDBJ databases">
        <title>Genome Sequencing of selected type strains of the family Eggerthellaceae.</title>
        <authorList>
            <person name="Danylec N."/>
            <person name="Stoll D.A."/>
            <person name="Doetsch A."/>
            <person name="Huch M."/>
        </authorList>
    </citation>
    <scope>NUCLEOTIDE SEQUENCE [LARGE SCALE GENOMIC DNA]</scope>
    <source>
        <strain evidence="4">DSM 24851</strain>
    </source>
</reference>
<feature type="compositionally biased region" description="Basic and acidic residues" evidence="1">
    <location>
        <begin position="18"/>
        <end position="30"/>
    </location>
</feature>
<organism evidence="3 4">
    <name type="scientific">Slackia equolifaciens</name>
    <dbReference type="NCBI Taxonomy" id="498718"/>
    <lineage>
        <taxon>Bacteria</taxon>
        <taxon>Bacillati</taxon>
        <taxon>Actinomycetota</taxon>
        <taxon>Coriobacteriia</taxon>
        <taxon>Eggerthellales</taxon>
        <taxon>Eggerthellaceae</taxon>
        <taxon>Slackia</taxon>
    </lineage>
</organism>
<feature type="transmembrane region" description="Helical" evidence="2">
    <location>
        <begin position="259"/>
        <end position="280"/>
    </location>
</feature>
<name>A0A3N0AT82_9ACTN</name>
<evidence type="ECO:0000313" key="3">
    <source>
        <dbReference type="EMBL" id="RNL37810.1"/>
    </source>
</evidence>
<protein>
    <recommendedName>
        <fullName evidence="5">Transporter</fullName>
    </recommendedName>
</protein>
<dbReference type="PANTHER" id="PTHR37814:SF1">
    <property type="entry name" value="MEMBRANE PROTEIN"/>
    <property type="match status" value="1"/>
</dbReference>
<evidence type="ECO:0000313" key="4">
    <source>
        <dbReference type="Proteomes" id="UP000269591"/>
    </source>
</evidence>
<feature type="transmembrane region" description="Helical" evidence="2">
    <location>
        <begin position="210"/>
        <end position="231"/>
    </location>
</feature>
<evidence type="ECO:0008006" key="5">
    <source>
        <dbReference type="Google" id="ProtNLM"/>
    </source>
</evidence>
<dbReference type="InterPro" id="IPR038377">
    <property type="entry name" value="Na/Glc_symporter_sf"/>
</dbReference>
<feature type="transmembrane region" description="Helical" evidence="2">
    <location>
        <begin position="376"/>
        <end position="395"/>
    </location>
</feature>
<sequence>MPFAILGRRGAPAVRLPKSAERKESGKEKGTTMSEKTTNEAAVGYAAGQGSLGRSNPEQGAKSKSASVLTIIKFAGAFVAFLIGSGYATGQEIMQFFTAYGIWSMGGLLIALILFAWLGKVLMNYGYRHKDLGPDAMSDRAFRYYAGKYFGAFLAWFIPLFLVLVCIVMTSGAGATLAQYFGIPAWAGSLAMCLIVFITNIFGFHRIVDVIGVVGPIIIVFTLAIAGYAIASNPQGLANVGEQSSLFAEMANATNGAPLWALGGLLYVAYNVAGSVPFFAQTGGTARVPREAKIGAVLGGIAFIGAAMLMNVALLCHIENVYMLDVPTLYLSDLISPALSVVFAVIVLCGIYSTAAPMMWTAVNRFAPEGTKRNKAVLVLFSAAVLVIAVSPLGYSQLMGIIYPYTGYIGIAFIACVVVRQLIELYNKKRGVDVETPLLLKKDAEVSTSAEATRG</sequence>
<keyword evidence="2" id="KW-0472">Membrane</keyword>
<keyword evidence="2" id="KW-1133">Transmembrane helix</keyword>